<evidence type="ECO:0000313" key="2">
    <source>
        <dbReference type="Proteomes" id="UP000010094"/>
    </source>
</evidence>
<dbReference type="HOGENOM" id="CLU_2399676_0_0_1"/>
<dbReference type="RefSeq" id="XP_009264271.1">
    <property type="nucleotide sequence ID" value="XM_009265996.1"/>
</dbReference>
<reference evidence="1 2" key="1">
    <citation type="journal article" date="2012" name="Proc. Natl. Acad. Sci. U.S.A.">
        <title>Gain and loss of multiple functionally related, horizontally transferred genes in the reduced genomes of two microsporidian parasites.</title>
        <authorList>
            <person name="Pombert J.-F."/>
            <person name="Selman M."/>
            <person name="Burki F."/>
            <person name="Bardell F.T."/>
            <person name="Farinelli L."/>
            <person name="Solter L.F."/>
            <person name="Whitman D.W."/>
            <person name="Weiss L.M."/>
            <person name="Corradi N."/>
            <person name="Keeling P.J."/>
        </authorList>
    </citation>
    <scope>NUCLEOTIDE SEQUENCE [LARGE SCALE GENOMIC DNA]</scope>
    <source>
        <strain evidence="1 2">SJ-2008</strain>
    </source>
</reference>
<dbReference type="KEGG" id="ero:EROM_040020"/>
<dbReference type="VEuPathDB" id="MicrosporidiaDB:EROM_040020"/>
<evidence type="ECO:0000313" key="1">
    <source>
        <dbReference type="EMBL" id="AFN82774.1"/>
    </source>
</evidence>
<dbReference type="GeneID" id="20521066"/>
<dbReference type="EMBL" id="CP003521">
    <property type="protein sequence ID" value="AFN82774.1"/>
    <property type="molecule type" value="Genomic_DNA"/>
</dbReference>
<protein>
    <submittedName>
        <fullName evidence="1">Uncharacterized protein</fullName>
    </submittedName>
</protein>
<keyword evidence="2" id="KW-1185">Reference proteome</keyword>
<proteinExistence type="predicted"/>
<gene>
    <name evidence="1" type="ordered locus">EROM_040020</name>
</gene>
<sequence length="93" mass="10934">MGERRFYLVEFKGPVSMEWVKHAPHPKLRKTFTELLHEKEGEHEVNSSMIKEGVFIVECMSLEEALVDCIKEKRKGQSLSSRGRFTWYRTSTD</sequence>
<dbReference type="AlphaFoldDB" id="I7AM62"/>
<accession>I7AM62</accession>
<name>I7AM62_ENCRO</name>
<organism evidence="1 2">
    <name type="scientific">Encephalitozoon romaleae (strain SJ-2008)</name>
    <name type="common">Microsporidian parasite</name>
    <dbReference type="NCBI Taxonomy" id="1178016"/>
    <lineage>
        <taxon>Eukaryota</taxon>
        <taxon>Fungi</taxon>
        <taxon>Fungi incertae sedis</taxon>
        <taxon>Microsporidia</taxon>
        <taxon>Unikaryonidae</taxon>
        <taxon>Encephalitozoon</taxon>
    </lineage>
</organism>
<dbReference type="Proteomes" id="UP000010094">
    <property type="component" value="Chromosome IV"/>
</dbReference>